<dbReference type="InterPro" id="IPR011001">
    <property type="entry name" value="Saposin-like"/>
</dbReference>
<evidence type="ECO:0000256" key="6">
    <source>
        <dbReference type="ARBA" id="ARBA00023180"/>
    </source>
</evidence>
<dbReference type="PhylomeDB" id="A0A0D2WY35"/>
<dbReference type="GO" id="GO:0006665">
    <property type="term" value="P:sphingolipid metabolic process"/>
    <property type="evidence" value="ECO:0007669"/>
    <property type="project" value="InterPro"/>
</dbReference>
<dbReference type="Gene3D" id="1.10.225.10">
    <property type="entry name" value="Saposin-like"/>
    <property type="match status" value="2"/>
</dbReference>
<dbReference type="GO" id="GO:0005576">
    <property type="term" value="C:extracellular region"/>
    <property type="evidence" value="ECO:0007669"/>
    <property type="project" value="UniProtKB-SubCell"/>
</dbReference>
<dbReference type="GO" id="GO:0005764">
    <property type="term" value="C:lysosome"/>
    <property type="evidence" value="ECO:0007669"/>
    <property type="project" value="InterPro"/>
</dbReference>
<reference evidence="10" key="1">
    <citation type="submission" date="2011-02" db="EMBL/GenBank/DDBJ databases">
        <title>The Genome Sequence of Capsaspora owczarzaki ATCC 30864.</title>
        <authorList>
            <person name="Russ C."/>
            <person name="Cuomo C."/>
            <person name="Burger G."/>
            <person name="Gray M.W."/>
            <person name="Holland P.W.H."/>
            <person name="King N."/>
            <person name="Lang F.B.F."/>
            <person name="Roger A.J."/>
            <person name="Ruiz-Trillo I."/>
            <person name="Young S.K."/>
            <person name="Zeng Q."/>
            <person name="Gargeya S."/>
            <person name="Alvarado L."/>
            <person name="Berlin A."/>
            <person name="Chapman S.B."/>
            <person name="Chen Z."/>
            <person name="Freedman E."/>
            <person name="Gellesch M."/>
            <person name="Goldberg J."/>
            <person name="Griggs A."/>
            <person name="Gujja S."/>
            <person name="Heilman E."/>
            <person name="Heiman D."/>
            <person name="Howarth C."/>
            <person name="Mehta T."/>
            <person name="Neiman D."/>
            <person name="Pearson M."/>
            <person name="Roberts A."/>
            <person name="Saif S."/>
            <person name="Shea T."/>
            <person name="Shenoy N."/>
            <person name="Sisk P."/>
            <person name="Stolte C."/>
            <person name="Sykes S."/>
            <person name="White J."/>
            <person name="Yandava C."/>
            <person name="Haas B."/>
            <person name="Nusbaum C."/>
            <person name="Birren B."/>
        </authorList>
    </citation>
    <scope>NUCLEOTIDE SEQUENCE</scope>
    <source>
        <strain evidence="10">ATCC 30864</strain>
    </source>
</reference>
<evidence type="ECO:0000313" key="10">
    <source>
        <dbReference type="Proteomes" id="UP000008743"/>
    </source>
</evidence>
<keyword evidence="2" id="KW-0964">Secreted</keyword>
<keyword evidence="4" id="KW-0677">Repeat</keyword>
<proteinExistence type="predicted"/>
<accession>A0A0D2WY35</accession>
<evidence type="ECO:0000313" key="9">
    <source>
        <dbReference type="EMBL" id="KJE97768.1"/>
    </source>
</evidence>
<evidence type="ECO:0000256" key="4">
    <source>
        <dbReference type="ARBA" id="ARBA00022737"/>
    </source>
</evidence>
<dbReference type="OMA" id="ECHLCEM"/>
<feature type="chain" id="PRO_5002255348" description="Saposin B-type domain-containing protein" evidence="7">
    <location>
        <begin position="20"/>
        <end position="200"/>
    </location>
</feature>
<organism evidence="9 10">
    <name type="scientific">Capsaspora owczarzaki (strain ATCC 30864)</name>
    <dbReference type="NCBI Taxonomy" id="595528"/>
    <lineage>
        <taxon>Eukaryota</taxon>
        <taxon>Filasterea</taxon>
        <taxon>Capsaspora</taxon>
    </lineage>
</organism>
<evidence type="ECO:0000256" key="5">
    <source>
        <dbReference type="ARBA" id="ARBA00023157"/>
    </source>
</evidence>
<dbReference type="InParanoid" id="A0A0D2WY35"/>
<gene>
    <name evidence="9" type="ORF">CAOG_007871</name>
</gene>
<dbReference type="InterPro" id="IPR008373">
    <property type="entry name" value="Saposin"/>
</dbReference>
<dbReference type="EMBL" id="KE346375">
    <property type="protein sequence ID" value="KJE97768.1"/>
    <property type="molecule type" value="Genomic_DNA"/>
</dbReference>
<evidence type="ECO:0000256" key="3">
    <source>
        <dbReference type="ARBA" id="ARBA00022729"/>
    </source>
</evidence>
<feature type="signal peptide" evidence="7">
    <location>
        <begin position="1"/>
        <end position="19"/>
    </location>
</feature>
<dbReference type="FunFam" id="1.10.225.10:FF:000002">
    <property type="entry name" value="prosaposin isoform X2"/>
    <property type="match status" value="1"/>
</dbReference>
<dbReference type="SMART" id="SM00741">
    <property type="entry name" value="SapB"/>
    <property type="match status" value="2"/>
</dbReference>
<feature type="domain" description="Saposin B-type" evidence="8">
    <location>
        <begin position="27"/>
        <end position="108"/>
    </location>
</feature>
<keyword evidence="5" id="KW-1015">Disulfide bond</keyword>
<dbReference type="Pfam" id="PF05184">
    <property type="entry name" value="SapB_1"/>
    <property type="match status" value="2"/>
</dbReference>
<dbReference type="SUPFAM" id="SSF47862">
    <property type="entry name" value="Saposin"/>
    <property type="match status" value="3"/>
</dbReference>
<dbReference type="AlphaFoldDB" id="A0A0D2WY35"/>
<dbReference type="InterPro" id="IPR007856">
    <property type="entry name" value="SapB_1"/>
</dbReference>
<dbReference type="PROSITE" id="PS50015">
    <property type="entry name" value="SAP_B"/>
    <property type="match status" value="2"/>
</dbReference>
<comment type="subcellular location">
    <subcellularLocation>
        <location evidence="1">Secreted</location>
    </subcellularLocation>
</comment>
<protein>
    <recommendedName>
        <fullName evidence="8">Saposin B-type domain-containing protein</fullName>
    </recommendedName>
</protein>
<dbReference type="STRING" id="595528.A0A0D2WY35"/>
<sequence length="200" mass="21006">MNKAFVAILLLGFAAFAAAAPAPKAGGSAECVLCEFVMTKVEAKLQANATAAQIEQLLDGICADIPSTLRSECNSFINTYTPTLIALLVQKLPPAQICSTLGLCSSVAKVEASVACTICEFAIRELDQKIVANGTVSEIEAEVEKVCTKLPSTIRNECDSLITLYTPEIVNAIASDIDPAVVCSLIHLCTAEKVIAVAQD</sequence>
<dbReference type="GO" id="GO:0016020">
    <property type="term" value="C:membrane"/>
    <property type="evidence" value="ECO:0007669"/>
    <property type="project" value="GOC"/>
</dbReference>
<dbReference type="eggNOG" id="KOG1340">
    <property type="taxonomic scope" value="Eukaryota"/>
</dbReference>
<evidence type="ECO:0000256" key="2">
    <source>
        <dbReference type="ARBA" id="ARBA00022525"/>
    </source>
</evidence>
<dbReference type="PANTHER" id="PTHR11480:SF3">
    <property type="entry name" value="BCDNA.GH08312"/>
    <property type="match status" value="1"/>
</dbReference>
<dbReference type="InterPro" id="IPR008139">
    <property type="entry name" value="SaposinB_dom"/>
</dbReference>
<keyword evidence="3 7" id="KW-0732">Signal</keyword>
<name>A0A0D2WY35_CAPO3</name>
<dbReference type="OrthoDB" id="69496at2759"/>
<evidence type="ECO:0000259" key="8">
    <source>
        <dbReference type="PROSITE" id="PS50015"/>
    </source>
</evidence>
<feature type="domain" description="Saposin B-type" evidence="8">
    <location>
        <begin position="112"/>
        <end position="193"/>
    </location>
</feature>
<dbReference type="Proteomes" id="UP000008743">
    <property type="component" value="Unassembled WGS sequence"/>
</dbReference>
<dbReference type="PRINTS" id="PR01797">
    <property type="entry name" value="SAPOSIN"/>
</dbReference>
<keyword evidence="10" id="KW-1185">Reference proteome</keyword>
<evidence type="ECO:0000256" key="1">
    <source>
        <dbReference type="ARBA" id="ARBA00004613"/>
    </source>
</evidence>
<keyword evidence="6" id="KW-0325">Glycoprotein</keyword>
<dbReference type="RefSeq" id="XP_004342956.1">
    <property type="nucleotide sequence ID" value="XM_004342906.2"/>
</dbReference>
<evidence type="ECO:0000256" key="7">
    <source>
        <dbReference type="SAM" id="SignalP"/>
    </source>
</evidence>
<dbReference type="PANTHER" id="PTHR11480">
    <property type="entry name" value="SAPOSIN-RELATED"/>
    <property type="match status" value="1"/>
</dbReference>
<dbReference type="InterPro" id="IPR051428">
    <property type="entry name" value="Sphingo_Act-Surfact_Prot"/>
</dbReference>
<dbReference type="InterPro" id="IPR008138">
    <property type="entry name" value="SapB_2"/>
</dbReference>
<dbReference type="Pfam" id="PF03489">
    <property type="entry name" value="SapB_2"/>
    <property type="match status" value="2"/>
</dbReference>